<accession>A0A0V1BW01</accession>
<proteinExistence type="predicted"/>
<keyword evidence="2" id="KW-1185">Reference proteome</keyword>
<dbReference type="InParanoid" id="A0A0V1BW01"/>
<evidence type="ECO:0000313" key="1">
    <source>
        <dbReference type="EMBL" id="KRY41126.1"/>
    </source>
</evidence>
<dbReference type="Pfam" id="PF06579">
    <property type="entry name" value="Ly-6_related"/>
    <property type="match status" value="1"/>
</dbReference>
<gene>
    <name evidence="1" type="ORF">T01_16226</name>
</gene>
<dbReference type="EMBL" id="JYDH01000009">
    <property type="protein sequence ID" value="KRY41126.1"/>
    <property type="molecule type" value="Genomic_DNA"/>
</dbReference>
<dbReference type="OrthoDB" id="5917524at2759"/>
<dbReference type="Proteomes" id="UP000054776">
    <property type="component" value="Unassembled WGS sequence"/>
</dbReference>
<dbReference type="PANTHER" id="PTHR34722:SF4">
    <property type="entry name" value="HOMOLOG OF ODR-2 (TWO)-RELATED"/>
    <property type="match status" value="1"/>
</dbReference>
<evidence type="ECO:0000313" key="2">
    <source>
        <dbReference type="Proteomes" id="UP000054776"/>
    </source>
</evidence>
<comment type="caution">
    <text evidence="1">The sequence shown here is derived from an EMBL/GenBank/DDBJ whole genome shotgun (WGS) entry which is preliminary data.</text>
</comment>
<dbReference type="AlphaFoldDB" id="A0A0V1BW01"/>
<sequence length="414" mass="46884">MDMYLSLFRMAVLYGEMVLNKTVSDGRGRNGFGSSADRNIVVLVLQVVERATRFLPASLRRRRSKRNYPWASRCFLPLAFDRALVQTSTSGFVSAVWGEVASDIGAQFFRLISHHAPHTRTHSKQWCPLAAFGATTVNRTSTQSQKRCANYPHLVAQLLTFIHLTASTSQGSSILDYFPFVYGFGLSSLFNWSIFSSLSRFLTRPSRVGCGKREIFFCKQLMNTNLIAIFTLITDILVYGYNMKSYGALPVIHCFSCMSFSYQEHWSTMRYIYRRPELFTDRCNEPFMSRGIPVHNCTTICVTMKEPEIKGGLILGYNYIRGCADKVLISGFNRSALDTHRFPFVDVCRLLPRNQLINSRELNQIVVGDVHICGCYGNRCNGGGSRRTPTAPFILLVTFLLIAAQHHFSTSTYF</sequence>
<dbReference type="InterPro" id="IPR010558">
    <property type="entry name" value="Ly-6-related"/>
</dbReference>
<protein>
    <submittedName>
        <fullName evidence="1">Uncharacterized protein</fullName>
    </submittedName>
</protein>
<dbReference type="GO" id="GO:0042048">
    <property type="term" value="P:olfactory behavior"/>
    <property type="evidence" value="ECO:0007669"/>
    <property type="project" value="TreeGrafter"/>
</dbReference>
<reference evidence="1 2" key="1">
    <citation type="submission" date="2015-01" db="EMBL/GenBank/DDBJ databases">
        <title>Evolution of Trichinella species and genotypes.</title>
        <authorList>
            <person name="Korhonen P.K."/>
            <person name="Edoardo P."/>
            <person name="Giuseppe L.R."/>
            <person name="Gasser R.B."/>
        </authorList>
    </citation>
    <scope>NUCLEOTIDE SEQUENCE [LARGE SCALE GENOMIC DNA]</scope>
    <source>
        <strain evidence="1">ISS3</strain>
    </source>
</reference>
<dbReference type="GO" id="GO:1990834">
    <property type="term" value="P:response to odorant"/>
    <property type="evidence" value="ECO:0007669"/>
    <property type="project" value="TreeGrafter"/>
</dbReference>
<dbReference type="GO" id="GO:0030424">
    <property type="term" value="C:axon"/>
    <property type="evidence" value="ECO:0007669"/>
    <property type="project" value="TreeGrafter"/>
</dbReference>
<dbReference type="GO" id="GO:0043025">
    <property type="term" value="C:neuronal cell body"/>
    <property type="evidence" value="ECO:0007669"/>
    <property type="project" value="TreeGrafter"/>
</dbReference>
<dbReference type="PANTHER" id="PTHR34722">
    <property type="entry name" value="HOMOLOG OF ODR-2 (TWO)-RELATED"/>
    <property type="match status" value="1"/>
</dbReference>
<name>A0A0V1BW01_TRISP</name>
<organism evidence="1 2">
    <name type="scientific">Trichinella spiralis</name>
    <name type="common">Trichina worm</name>
    <dbReference type="NCBI Taxonomy" id="6334"/>
    <lineage>
        <taxon>Eukaryota</taxon>
        <taxon>Metazoa</taxon>
        <taxon>Ecdysozoa</taxon>
        <taxon>Nematoda</taxon>
        <taxon>Enoplea</taxon>
        <taxon>Dorylaimia</taxon>
        <taxon>Trichinellida</taxon>
        <taxon>Trichinellidae</taxon>
        <taxon>Trichinella</taxon>
    </lineage>
</organism>